<dbReference type="EMBL" id="CP029145">
    <property type="protein sequence ID" value="AWM33883.1"/>
    <property type="molecule type" value="Genomic_DNA"/>
</dbReference>
<dbReference type="RefSeq" id="WP_109656935.1">
    <property type="nucleotide sequence ID" value="NZ_CP029145.1"/>
</dbReference>
<dbReference type="AlphaFoldDB" id="A0A2Z3GJA2"/>
<proteinExistence type="predicted"/>
<dbReference type="Proteomes" id="UP000245999">
    <property type="component" value="Chromosome"/>
</dbReference>
<keyword evidence="2" id="KW-1185">Reference proteome</keyword>
<evidence type="ECO:0008006" key="3">
    <source>
        <dbReference type="Google" id="ProtNLM"/>
    </source>
</evidence>
<organism evidence="1 2">
    <name type="scientific">Hymenobacter nivis</name>
    <dbReference type="NCBI Taxonomy" id="1850093"/>
    <lineage>
        <taxon>Bacteria</taxon>
        <taxon>Pseudomonadati</taxon>
        <taxon>Bacteroidota</taxon>
        <taxon>Cytophagia</taxon>
        <taxon>Cytophagales</taxon>
        <taxon>Hymenobacteraceae</taxon>
        <taxon>Hymenobacter</taxon>
    </lineage>
</organism>
<dbReference type="KEGG" id="hnv:DDQ68_14440"/>
<name>A0A2Z3GJA2_9BACT</name>
<dbReference type="OrthoDB" id="8418771at2"/>
<accession>A0A2Z3GJA2</accession>
<gene>
    <name evidence="1" type="ORF">DDQ68_14440</name>
</gene>
<sequence>MQDKEEERSLVNVENKLTKDGYKHDFKVTDGRLHTLDPSLSRSYTADEVTIVDFYRFEGESNPDDTSILYAIEATDGVKGTIATAYGVYADTDIDDFLKQVEDLGKNLTKKDK</sequence>
<reference evidence="2" key="1">
    <citation type="submission" date="2018-04" db="EMBL/GenBank/DDBJ databases">
        <title>Complete genome of Antarctic heterotrophic bacterium Hymenobacter nivis.</title>
        <authorList>
            <person name="Terashima M."/>
        </authorList>
    </citation>
    <scope>NUCLEOTIDE SEQUENCE [LARGE SCALE GENOMIC DNA]</scope>
    <source>
        <strain evidence="2">NBRC 111535</strain>
    </source>
</reference>
<evidence type="ECO:0000313" key="2">
    <source>
        <dbReference type="Proteomes" id="UP000245999"/>
    </source>
</evidence>
<evidence type="ECO:0000313" key="1">
    <source>
        <dbReference type="EMBL" id="AWM33883.1"/>
    </source>
</evidence>
<protein>
    <recommendedName>
        <fullName evidence="3">Phosphoribosylpyrophosphate synthetase</fullName>
    </recommendedName>
</protein>